<dbReference type="Proteomes" id="UP001227268">
    <property type="component" value="Unassembled WGS sequence"/>
</dbReference>
<keyword evidence="2" id="KW-1185">Reference proteome</keyword>
<evidence type="ECO:0000313" key="1">
    <source>
        <dbReference type="EMBL" id="KAJ9103865.1"/>
    </source>
</evidence>
<organism evidence="1 2">
    <name type="scientific">Naganishia friedmannii</name>
    <dbReference type="NCBI Taxonomy" id="89922"/>
    <lineage>
        <taxon>Eukaryota</taxon>
        <taxon>Fungi</taxon>
        <taxon>Dikarya</taxon>
        <taxon>Basidiomycota</taxon>
        <taxon>Agaricomycotina</taxon>
        <taxon>Tremellomycetes</taxon>
        <taxon>Filobasidiales</taxon>
        <taxon>Filobasidiaceae</taxon>
        <taxon>Naganishia</taxon>
    </lineage>
</organism>
<gene>
    <name evidence="1" type="ORF">QFC21_002327</name>
</gene>
<evidence type="ECO:0000313" key="2">
    <source>
        <dbReference type="Proteomes" id="UP001227268"/>
    </source>
</evidence>
<protein>
    <submittedName>
        <fullName evidence="1">Uncharacterized protein</fullName>
    </submittedName>
</protein>
<reference evidence="1" key="1">
    <citation type="submission" date="2023-04" db="EMBL/GenBank/DDBJ databases">
        <title>Draft Genome sequencing of Naganishia species isolated from polar environments using Oxford Nanopore Technology.</title>
        <authorList>
            <person name="Leo P."/>
            <person name="Venkateswaran K."/>
        </authorList>
    </citation>
    <scope>NUCLEOTIDE SEQUENCE</scope>
    <source>
        <strain evidence="1">MNA-CCFEE 5423</strain>
    </source>
</reference>
<comment type="caution">
    <text evidence="1">The sequence shown here is derived from an EMBL/GenBank/DDBJ whole genome shotgun (WGS) entry which is preliminary data.</text>
</comment>
<name>A0ACC2VXN4_9TREE</name>
<dbReference type="EMBL" id="JASBWT010000006">
    <property type="protein sequence ID" value="KAJ9103865.1"/>
    <property type="molecule type" value="Genomic_DNA"/>
</dbReference>
<sequence>MSHDIPAIILKHLPPSITPQDLRPISRSLLLHEPTKTTIFFKVASGKAVPQLVGEASGLKAMNDAAPELVPKLYGFGYDGSDHRQACMITQWFEMHGSWRDKHHQRELGRKLAHMHTYNEEAGHGGRFGFGVPTHCGVTEQDNTWEDSWEVFFRDRRLGDLVHRIGDKAISQSWERMKTKAVPMLLHEINPATKPVILHGDLWSGNVGLELKTGSPVIYDPACYFGHNEADLGISHMFGGFSSDFYDAYHEVHPRSHPHYAERQQLYELYHHLNHTLMFGGGYKSGALGIMKTLNSWAESQD</sequence>
<accession>A0ACC2VXN4</accession>
<proteinExistence type="predicted"/>